<name>A0AAW0SA60_SCYPA</name>
<accession>A0AAW0SA60</accession>
<dbReference type="EMBL" id="JARAKH010003416">
    <property type="protein sequence ID" value="KAK8372199.1"/>
    <property type="molecule type" value="Genomic_DNA"/>
</dbReference>
<evidence type="ECO:0000313" key="2">
    <source>
        <dbReference type="EMBL" id="KAK8372199.1"/>
    </source>
</evidence>
<proteinExistence type="predicted"/>
<sequence length="172" mass="19293">MVVWDINTVKKVIEEYRERRGLSTEEDISQIDDETCTSDDQLTEIGEAFQEEGDRDLEEFAKPVPYSGKKKRRVASRDTDAKRADEAYEIMKAASNRDDCAIYGEYVASELRKLSGYSQMMPCSKPNSTFSQPCSKPNSTFSQPCSKPAFSSKPKSVPSSPFNSKPNSPSYS</sequence>
<comment type="caution">
    <text evidence="2">The sequence shown here is derived from an EMBL/GenBank/DDBJ whole genome shotgun (WGS) entry which is preliminary data.</text>
</comment>
<protein>
    <submittedName>
        <fullName evidence="2">Uncharacterized protein</fullName>
    </submittedName>
</protein>
<dbReference type="Proteomes" id="UP001487740">
    <property type="component" value="Unassembled WGS sequence"/>
</dbReference>
<feature type="region of interest" description="Disordered" evidence="1">
    <location>
        <begin position="125"/>
        <end position="172"/>
    </location>
</feature>
<reference evidence="2 3" key="1">
    <citation type="submission" date="2023-03" db="EMBL/GenBank/DDBJ databases">
        <title>High-quality genome of Scylla paramamosain provides insights in environmental adaptation.</title>
        <authorList>
            <person name="Zhang L."/>
        </authorList>
    </citation>
    <scope>NUCLEOTIDE SEQUENCE [LARGE SCALE GENOMIC DNA]</scope>
    <source>
        <strain evidence="2">LZ_2023a</strain>
        <tissue evidence="2">Muscle</tissue>
    </source>
</reference>
<gene>
    <name evidence="2" type="ORF">O3P69_011937</name>
</gene>
<evidence type="ECO:0000256" key="1">
    <source>
        <dbReference type="SAM" id="MobiDB-lite"/>
    </source>
</evidence>
<dbReference type="AlphaFoldDB" id="A0AAW0SA60"/>
<keyword evidence="3" id="KW-1185">Reference proteome</keyword>
<feature type="compositionally biased region" description="Polar residues" evidence="1">
    <location>
        <begin position="125"/>
        <end position="143"/>
    </location>
</feature>
<evidence type="ECO:0000313" key="3">
    <source>
        <dbReference type="Proteomes" id="UP001487740"/>
    </source>
</evidence>
<organism evidence="2 3">
    <name type="scientific">Scylla paramamosain</name>
    <name type="common">Mud crab</name>
    <dbReference type="NCBI Taxonomy" id="85552"/>
    <lineage>
        <taxon>Eukaryota</taxon>
        <taxon>Metazoa</taxon>
        <taxon>Ecdysozoa</taxon>
        <taxon>Arthropoda</taxon>
        <taxon>Crustacea</taxon>
        <taxon>Multicrustacea</taxon>
        <taxon>Malacostraca</taxon>
        <taxon>Eumalacostraca</taxon>
        <taxon>Eucarida</taxon>
        <taxon>Decapoda</taxon>
        <taxon>Pleocyemata</taxon>
        <taxon>Brachyura</taxon>
        <taxon>Eubrachyura</taxon>
        <taxon>Portunoidea</taxon>
        <taxon>Portunidae</taxon>
        <taxon>Portuninae</taxon>
        <taxon>Scylla</taxon>
    </lineage>
</organism>
<feature type="compositionally biased region" description="Low complexity" evidence="1">
    <location>
        <begin position="144"/>
        <end position="172"/>
    </location>
</feature>